<dbReference type="SUPFAM" id="SSF46689">
    <property type="entry name" value="Homeodomain-like"/>
    <property type="match status" value="1"/>
</dbReference>
<dbReference type="Pfam" id="PF01418">
    <property type="entry name" value="HTH_6"/>
    <property type="match status" value="1"/>
</dbReference>
<sequence>MQAFLKRLSQQRERLSQLEMGVLEYILHHHEIIVHMNLDELAKKLFVSTATISRTCQQLGFRGFQDLKYSFIKETTKETHNIASSRSEALSNHIDRFKQEIESTIDYIDEGKIIEAAKYIHISKHVEFFGVGNSLPPCVDAARKLMFSGKISSAREDWDELRSVANSLRADDLAILVSYSGETIYTLEYASLLKKRNVKTISITGQHNNRLQQEVDLSFQAHVMNRYYGELDMSSRFPLSIILDFIILTYLEKYKDS</sequence>
<evidence type="ECO:0000313" key="6">
    <source>
        <dbReference type="EMBL" id="KWW21173.1"/>
    </source>
</evidence>
<proteinExistence type="predicted"/>
<dbReference type="InterPro" id="IPR009057">
    <property type="entry name" value="Homeodomain-like_sf"/>
</dbReference>
<gene>
    <name evidence="6" type="ORF">AS888_16335</name>
</gene>
<comment type="caution">
    <text evidence="6">The sequence shown here is derived from an EMBL/GenBank/DDBJ whole genome shotgun (WGS) entry which is preliminary data.</text>
</comment>
<dbReference type="InterPro" id="IPR000281">
    <property type="entry name" value="HTH_RpiR"/>
</dbReference>
<dbReference type="PANTHER" id="PTHR30514">
    <property type="entry name" value="GLUCOKINASE"/>
    <property type="match status" value="1"/>
</dbReference>
<dbReference type="InterPro" id="IPR046348">
    <property type="entry name" value="SIS_dom_sf"/>
</dbReference>
<keyword evidence="2 6" id="KW-0238">DNA-binding</keyword>
<keyword evidence="7" id="KW-1185">Reference proteome</keyword>
<dbReference type="InterPro" id="IPR001347">
    <property type="entry name" value="SIS_dom"/>
</dbReference>
<dbReference type="AlphaFoldDB" id="A0A109N0D3"/>
<evidence type="ECO:0000256" key="3">
    <source>
        <dbReference type="ARBA" id="ARBA00023163"/>
    </source>
</evidence>
<name>A0A109N0D3_9BACI</name>
<dbReference type="EMBL" id="LNNH01000012">
    <property type="protein sequence ID" value="KWW21173.1"/>
    <property type="molecule type" value="Genomic_DNA"/>
</dbReference>
<dbReference type="InterPro" id="IPR035472">
    <property type="entry name" value="RpiR-like_SIS"/>
</dbReference>
<dbReference type="GO" id="GO:0097367">
    <property type="term" value="F:carbohydrate derivative binding"/>
    <property type="evidence" value="ECO:0007669"/>
    <property type="project" value="InterPro"/>
</dbReference>
<dbReference type="Proteomes" id="UP000064189">
    <property type="component" value="Unassembled WGS sequence"/>
</dbReference>
<accession>A0A109N0D3</accession>
<dbReference type="InterPro" id="IPR036388">
    <property type="entry name" value="WH-like_DNA-bd_sf"/>
</dbReference>
<dbReference type="GO" id="GO:0003677">
    <property type="term" value="F:DNA binding"/>
    <property type="evidence" value="ECO:0007669"/>
    <property type="project" value="UniProtKB-KW"/>
</dbReference>
<evidence type="ECO:0000256" key="1">
    <source>
        <dbReference type="ARBA" id="ARBA00023015"/>
    </source>
</evidence>
<reference evidence="6 7" key="1">
    <citation type="submission" date="2015-11" db="EMBL/GenBank/DDBJ databases">
        <title>Genome Sequence of Bacillus simplex strain VanAntwerpen2.</title>
        <authorList>
            <person name="Couger M.B."/>
        </authorList>
    </citation>
    <scope>NUCLEOTIDE SEQUENCE [LARGE SCALE GENOMIC DNA]</scope>
    <source>
        <strain evidence="6 7">VanAntwerpen02</strain>
    </source>
</reference>
<dbReference type="PANTHER" id="PTHR30514:SF1">
    <property type="entry name" value="HTH-TYPE TRANSCRIPTIONAL REGULATOR HEXR-RELATED"/>
    <property type="match status" value="1"/>
</dbReference>
<organism evidence="6 7">
    <name type="scientific">Peribacillus simplex</name>
    <dbReference type="NCBI Taxonomy" id="1478"/>
    <lineage>
        <taxon>Bacteria</taxon>
        <taxon>Bacillati</taxon>
        <taxon>Bacillota</taxon>
        <taxon>Bacilli</taxon>
        <taxon>Bacillales</taxon>
        <taxon>Bacillaceae</taxon>
        <taxon>Peribacillus</taxon>
    </lineage>
</organism>
<evidence type="ECO:0000256" key="2">
    <source>
        <dbReference type="ARBA" id="ARBA00023125"/>
    </source>
</evidence>
<evidence type="ECO:0000259" key="5">
    <source>
        <dbReference type="PROSITE" id="PS51464"/>
    </source>
</evidence>
<dbReference type="PROSITE" id="PS51464">
    <property type="entry name" value="SIS"/>
    <property type="match status" value="1"/>
</dbReference>
<dbReference type="GO" id="GO:1901135">
    <property type="term" value="P:carbohydrate derivative metabolic process"/>
    <property type="evidence" value="ECO:0007669"/>
    <property type="project" value="InterPro"/>
</dbReference>
<protein>
    <submittedName>
        <fullName evidence="6">DNA-binding protein</fullName>
    </submittedName>
</protein>
<dbReference type="Gene3D" id="1.10.10.10">
    <property type="entry name" value="Winged helix-like DNA-binding domain superfamily/Winged helix DNA-binding domain"/>
    <property type="match status" value="1"/>
</dbReference>
<dbReference type="GO" id="GO:0003700">
    <property type="term" value="F:DNA-binding transcription factor activity"/>
    <property type="evidence" value="ECO:0007669"/>
    <property type="project" value="InterPro"/>
</dbReference>
<evidence type="ECO:0000259" key="4">
    <source>
        <dbReference type="PROSITE" id="PS51071"/>
    </source>
</evidence>
<keyword evidence="1" id="KW-0805">Transcription regulation</keyword>
<keyword evidence="3" id="KW-0804">Transcription</keyword>
<evidence type="ECO:0000313" key="7">
    <source>
        <dbReference type="Proteomes" id="UP000064189"/>
    </source>
</evidence>
<dbReference type="Pfam" id="PF01380">
    <property type="entry name" value="SIS"/>
    <property type="match status" value="1"/>
</dbReference>
<dbReference type="Gene3D" id="3.40.50.10490">
    <property type="entry name" value="Glucose-6-phosphate isomerase like protein, domain 1"/>
    <property type="match status" value="1"/>
</dbReference>
<dbReference type="PROSITE" id="PS51071">
    <property type="entry name" value="HTH_RPIR"/>
    <property type="match status" value="1"/>
</dbReference>
<dbReference type="RefSeq" id="WP_061141526.1">
    <property type="nucleotide sequence ID" value="NZ_LNNH01000012.1"/>
</dbReference>
<dbReference type="CDD" id="cd05013">
    <property type="entry name" value="SIS_RpiR"/>
    <property type="match status" value="1"/>
</dbReference>
<feature type="domain" description="HTH rpiR-type" evidence="4">
    <location>
        <begin position="2"/>
        <end position="78"/>
    </location>
</feature>
<dbReference type="InterPro" id="IPR047640">
    <property type="entry name" value="RpiR-like"/>
</dbReference>
<dbReference type="SUPFAM" id="SSF53697">
    <property type="entry name" value="SIS domain"/>
    <property type="match status" value="1"/>
</dbReference>
<feature type="domain" description="SIS" evidence="5">
    <location>
        <begin position="113"/>
        <end position="256"/>
    </location>
</feature>